<feature type="non-terminal residue" evidence="1">
    <location>
        <position position="1"/>
    </location>
</feature>
<evidence type="ECO:0000313" key="2">
    <source>
        <dbReference type="Proteomes" id="UP001283361"/>
    </source>
</evidence>
<proteinExistence type="predicted"/>
<dbReference type="EMBL" id="JAWDGP010005986">
    <property type="protein sequence ID" value="KAK3748836.1"/>
    <property type="molecule type" value="Genomic_DNA"/>
</dbReference>
<dbReference type="AlphaFoldDB" id="A0AAE0YKU4"/>
<keyword evidence="2" id="KW-1185">Reference proteome</keyword>
<protein>
    <submittedName>
        <fullName evidence="1">Uncharacterized protein</fullName>
    </submittedName>
</protein>
<evidence type="ECO:0000313" key="1">
    <source>
        <dbReference type="EMBL" id="KAK3748836.1"/>
    </source>
</evidence>
<sequence length="92" mass="10272">PSELFGQAGRIRVDIGPAILKVDTELKSTLNSDLFYASLSRVFGQPAVSLRMLEAGCVNLRESWRHFDSSTDAVQKPQNSHRDTCKLMHVKV</sequence>
<reference evidence="1" key="1">
    <citation type="journal article" date="2023" name="G3 (Bethesda)">
        <title>A reference genome for the long-term kleptoplast-retaining sea slug Elysia crispata morphotype clarki.</title>
        <authorList>
            <person name="Eastman K.E."/>
            <person name="Pendleton A.L."/>
            <person name="Shaikh M.A."/>
            <person name="Suttiyut T."/>
            <person name="Ogas R."/>
            <person name="Tomko P."/>
            <person name="Gavelis G."/>
            <person name="Widhalm J.R."/>
            <person name="Wisecaver J.H."/>
        </authorList>
    </citation>
    <scope>NUCLEOTIDE SEQUENCE</scope>
    <source>
        <strain evidence="1">ECLA1</strain>
    </source>
</reference>
<name>A0AAE0YKU4_9GAST</name>
<organism evidence="1 2">
    <name type="scientific">Elysia crispata</name>
    <name type="common">lettuce slug</name>
    <dbReference type="NCBI Taxonomy" id="231223"/>
    <lineage>
        <taxon>Eukaryota</taxon>
        <taxon>Metazoa</taxon>
        <taxon>Spiralia</taxon>
        <taxon>Lophotrochozoa</taxon>
        <taxon>Mollusca</taxon>
        <taxon>Gastropoda</taxon>
        <taxon>Heterobranchia</taxon>
        <taxon>Euthyneura</taxon>
        <taxon>Panpulmonata</taxon>
        <taxon>Sacoglossa</taxon>
        <taxon>Placobranchoidea</taxon>
        <taxon>Plakobranchidae</taxon>
        <taxon>Elysia</taxon>
    </lineage>
</organism>
<gene>
    <name evidence="1" type="ORF">RRG08_050666</name>
</gene>
<dbReference type="Proteomes" id="UP001283361">
    <property type="component" value="Unassembled WGS sequence"/>
</dbReference>
<comment type="caution">
    <text evidence="1">The sequence shown here is derived from an EMBL/GenBank/DDBJ whole genome shotgun (WGS) entry which is preliminary data.</text>
</comment>
<accession>A0AAE0YKU4</accession>